<sequence>MYVSLSNILTAPFKRSRGVDQKEQEVPAAIEDHAYIRGDHSIRSPCPGLNALANQGYIARDGKNITVPSLEAALHTALHMSPLAAKSLTSALKPLLREDGTFDLVDTRKHNVSGDEMCDEDGDRMRAKGGASASCTTPRSILHELSLFHEGKTESSYQYSYERGKP</sequence>
<dbReference type="InterPro" id="IPR036851">
    <property type="entry name" value="Chloroperoxidase-like_sf"/>
</dbReference>
<evidence type="ECO:0000256" key="4">
    <source>
        <dbReference type="ARBA" id="ARBA00022723"/>
    </source>
</evidence>
<dbReference type="PROSITE" id="PS51405">
    <property type="entry name" value="HEME_HALOPEROXIDASE"/>
    <property type="match status" value="1"/>
</dbReference>
<protein>
    <recommendedName>
        <fullName evidence="8">Heme haloperoxidase family profile domain-containing protein</fullName>
    </recommendedName>
</protein>
<dbReference type="GO" id="GO:0004601">
    <property type="term" value="F:peroxidase activity"/>
    <property type="evidence" value="ECO:0007669"/>
    <property type="project" value="UniProtKB-KW"/>
</dbReference>
<name>A0AAN6M3R4_9PLEO</name>
<comment type="similarity">
    <text evidence="7">Belongs to the chloroperoxidase family.</text>
</comment>
<evidence type="ECO:0000256" key="3">
    <source>
        <dbReference type="ARBA" id="ARBA00022617"/>
    </source>
</evidence>
<dbReference type="Proteomes" id="UP001280581">
    <property type="component" value="Unassembled WGS sequence"/>
</dbReference>
<evidence type="ECO:0000259" key="8">
    <source>
        <dbReference type="PROSITE" id="PS51405"/>
    </source>
</evidence>
<accession>A0AAN6M3R4</accession>
<gene>
    <name evidence="9" type="ORF">GRF29_19g2502389</name>
</gene>
<keyword evidence="3" id="KW-0349">Heme</keyword>
<comment type="cofactor">
    <cofactor evidence="1">
        <name>heme b</name>
        <dbReference type="ChEBI" id="CHEBI:60344"/>
    </cofactor>
</comment>
<proteinExistence type="inferred from homology"/>
<dbReference type="SUPFAM" id="SSF47571">
    <property type="entry name" value="Cloroperoxidase"/>
    <property type="match status" value="1"/>
</dbReference>
<evidence type="ECO:0000256" key="5">
    <source>
        <dbReference type="ARBA" id="ARBA00023002"/>
    </source>
</evidence>
<dbReference type="AlphaFoldDB" id="A0AAN6M3R4"/>
<evidence type="ECO:0000256" key="7">
    <source>
        <dbReference type="ARBA" id="ARBA00025795"/>
    </source>
</evidence>
<dbReference type="PANTHER" id="PTHR33577">
    <property type="entry name" value="STERIGMATOCYSTIN BIOSYNTHESIS PEROXIDASE STCC-RELATED"/>
    <property type="match status" value="1"/>
</dbReference>
<evidence type="ECO:0000256" key="6">
    <source>
        <dbReference type="ARBA" id="ARBA00023004"/>
    </source>
</evidence>
<keyword evidence="2" id="KW-0575">Peroxidase</keyword>
<evidence type="ECO:0000256" key="1">
    <source>
        <dbReference type="ARBA" id="ARBA00001970"/>
    </source>
</evidence>
<evidence type="ECO:0000256" key="2">
    <source>
        <dbReference type="ARBA" id="ARBA00022559"/>
    </source>
</evidence>
<dbReference type="Gene3D" id="1.10.489.10">
    <property type="entry name" value="Chloroperoxidase-like"/>
    <property type="match status" value="1"/>
</dbReference>
<feature type="domain" description="Heme haloperoxidase family profile" evidence="8">
    <location>
        <begin position="21"/>
        <end position="166"/>
    </location>
</feature>
<evidence type="ECO:0000313" key="9">
    <source>
        <dbReference type="EMBL" id="KAK3215203.1"/>
    </source>
</evidence>
<keyword evidence="4" id="KW-0479">Metal-binding</keyword>
<dbReference type="GO" id="GO:0046872">
    <property type="term" value="F:metal ion binding"/>
    <property type="evidence" value="ECO:0007669"/>
    <property type="project" value="UniProtKB-KW"/>
</dbReference>
<organism evidence="9 10">
    <name type="scientific">Pseudopithomyces chartarum</name>
    <dbReference type="NCBI Taxonomy" id="1892770"/>
    <lineage>
        <taxon>Eukaryota</taxon>
        <taxon>Fungi</taxon>
        <taxon>Dikarya</taxon>
        <taxon>Ascomycota</taxon>
        <taxon>Pezizomycotina</taxon>
        <taxon>Dothideomycetes</taxon>
        <taxon>Pleosporomycetidae</taxon>
        <taxon>Pleosporales</taxon>
        <taxon>Massarineae</taxon>
        <taxon>Didymosphaeriaceae</taxon>
        <taxon>Pseudopithomyces</taxon>
    </lineage>
</organism>
<dbReference type="Pfam" id="PF01328">
    <property type="entry name" value="Peroxidase_2"/>
    <property type="match status" value="1"/>
</dbReference>
<comment type="caution">
    <text evidence="9">The sequence shown here is derived from an EMBL/GenBank/DDBJ whole genome shotgun (WGS) entry which is preliminary data.</text>
</comment>
<reference evidence="9 10" key="1">
    <citation type="submission" date="2021-02" db="EMBL/GenBank/DDBJ databases">
        <title>Genome assembly of Pseudopithomyces chartarum.</title>
        <authorList>
            <person name="Jauregui R."/>
            <person name="Singh J."/>
            <person name="Voisey C."/>
        </authorList>
    </citation>
    <scope>NUCLEOTIDE SEQUENCE [LARGE SCALE GENOMIC DNA]</scope>
    <source>
        <strain evidence="9 10">AGR01</strain>
    </source>
</reference>
<keyword evidence="5" id="KW-0560">Oxidoreductase</keyword>
<evidence type="ECO:0000313" key="10">
    <source>
        <dbReference type="Proteomes" id="UP001280581"/>
    </source>
</evidence>
<dbReference type="InterPro" id="IPR000028">
    <property type="entry name" value="Chloroperoxidase"/>
</dbReference>
<keyword evidence="6" id="KW-0408">Iron</keyword>
<dbReference type="PANTHER" id="PTHR33577:SF9">
    <property type="entry name" value="PEROXIDASE STCC"/>
    <property type="match status" value="1"/>
</dbReference>
<dbReference type="EMBL" id="WVTA01000003">
    <property type="protein sequence ID" value="KAK3215203.1"/>
    <property type="molecule type" value="Genomic_DNA"/>
</dbReference>
<keyword evidence="10" id="KW-1185">Reference proteome</keyword>